<accession>A0A9D2U9T4</accession>
<dbReference type="CDD" id="cd12912">
    <property type="entry name" value="PDC2_MCP_like"/>
    <property type="match status" value="1"/>
</dbReference>
<dbReference type="InterPro" id="IPR043128">
    <property type="entry name" value="Rev_trsase/Diguanyl_cyclase"/>
</dbReference>
<dbReference type="InterPro" id="IPR000160">
    <property type="entry name" value="GGDEF_dom"/>
</dbReference>
<dbReference type="Gene3D" id="3.30.450.20">
    <property type="entry name" value="PAS domain"/>
    <property type="match status" value="1"/>
</dbReference>
<comment type="subcellular location">
    <subcellularLocation>
        <location evidence="1">Cell membrane</location>
        <topology evidence="1">Multi-pass membrane protein</topology>
    </subcellularLocation>
</comment>
<keyword evidence="3" id="KW-1003">Cell membrane</keyword>
<evidence type="ECO:0000256" key="3">
    <source>
        <dbReference type="ARBA" id="ARBA00022475"/>
    </source>
</evidence>
<reference evidence="10" key="1">
    <citation type="journal article" date="2021" name="PeerJ">
        <title>Extensive microbial diversity within the chicken gut microbiome revealed by metagenomics and culture.</title>
        <authorList>
            <person name="Gilroy R."/>
            <person name="Ravi A."/>
            <person name="Getino M."/>
            <person name="Pursley I."/>
            <person name="Horton D.L."/>
            <person name="Alikhan N.F."/>
            <person name="Baker D."/>
            <person name="Gharbi K."/>
            <person name="Hall N."/>
            <person name="Watson M."/>
            <person name="Adriaenssens E.M."/>
            <person name="Foster-Nyarko E."/>
            <person name="Jarju S."/>
            <person name="Secka A."/>
            <person name="Antonio M."/>
            <person name="Oren A."/>
            <person name="Chaudhuri R.R."/>
            <person name="La Ragione R."/>
            <person name="Hildebrand F."/>
            <person name="Pallen M.J."/>
        </authorList>
    </citation>
    <scope>NUCLEOTIDE SEQUENCE</scope>
    <source>
        <strain evidence="10">9264</strain>
    </source>
</reference>
<proteinExistence type="predicted"/>
<dbReference type="CDD" id="cd18773">
    <property type="entry name" value="PDC1_HK_sensor"/>
    <property type="match status" value="1"/>
</dbReference>
<evidence type="ECO:0000256" key="1">
    <source>
        <dbReference type="ARBA" id="ARBA00004651"/>
    </source>
</evidence>
<dbReference type="Pfam" id="PF02743">
    <property type="entry name" value="dCache_1"/>
    <property type="match status" value="1"/>
</dbReference>
<feature type="transmembrane region" description="Helical" evidence="8">
    <location>
        <begin position="282"/>
        <end position="301"/>
    </location>
</feature>
<dbReference type="Gene3D" id="3.30.70.270">
    <property type="match status" value="1"/>
</dbReference>
<dbReference type="NCBIfam" id="TIGR00254">
    <property type="entry name" value="GGDEF"/>
    <property type="match status" value="1"/>
</dbReference>
<dbReference type="PANTHER" id="PTHR45138:SF9">
    <property type="entry name" value="DIGUANYLATE CYCLASE DGCM-RELATED"/>
    <property type="match status" value="1"/>
</dbReference>
<keyword evidence="6 8" id="KW-0472">Membrane</keyword>
<dbReference type="PANTHER" id="PTHR45138">
    <property type="entry name" value="REGULATORY COMPONENTS OF SENSORY TRANSDUCTION SYSTEM"/>
    <property type="match status" value="1"/>
</dbReference>
<evidence type="ECO:0000259" key="9">
    <source>
        <dbReference type="PROSITE" id="PS50887"/>
    </source>
</evidence>
<dbReference type="SUPFAM" id="SSF55073">
    <property type="entry name" value="Nucleotide cyclase"/>
    <property type="match status" value="1"/>
</dbReference>
<dbReference type="GO" id="GO:0052621">
    <property type="term" value="F:diguanylate cyclase activity"/>
    <property type="evidence" value="ECO:0007669"/>
    <property type="project" value="UniProtKB-EC"/>
</dbReference>
<dbReference type="InterPro" id="IPR029787">
    <property type="entry name" value="Nucleotide_cyclase"/>
</dbReference>
<dbReference type="EMBL" id="DWUQ01000189">
    <property type="protein sequence ID" value="HJD45150.1"/>
    <property type="molecule type" value="Genomic_DNA"/>
</dbReference>
<keyword evidence="5 8" id="KW-1133">Transmembrane helix</keyword>
<dbReference type="SUPFAM" id="SSF103190">
    <property type="entry name" value="Sensory domain-like"/>
    <property type="match status" value="1"/>
</dbReference>
<comment type="catalytic activity">
    <reaction evidence="7">
        <text>2 GTP = 3',3'-c-di-GMP + 2 diphosphate</text>
        <dbReference type="Rhea" id="RHEA:24898"/>
        <dbReference type="ChEBI" id="CHEBI:33019"/>
        <dbReference type="ChEBI" id="CHEBI:37565"/>
        <dbReference type="ChEBI" id="CHEBI:58805"/>
        <dbReference type="EC" id="2.7.7.65"/>
    </reaction>
</comment>
<dbReference type="AlphaFoldDB" id="A0A9D2U9T4"/>
<dbReference type="EC" id="2.7.7.65" evidence="2"/>
<protein>
    <recommendedName>
        <fullName evidence="2">diguanylate cyclase</fullName>
        <ecNumber evidence="2">2.7.7.65</ecNumber>
    </recommendedName>
</protein>
<dbReference type="SMART" id="SM00267">
    <property type="entry name" value="GGDEF"/>
    <property type="match status" value="1"/>
</dbReference>
<dbReference type="PROSITE" id="PS50887">
    <property type="entry name" value="GGDEF"/>
    <property type="match status" value="1"/>
</dbReference>
<dbReference type="InterPro" id="IPR029151">
    <property type="entry name" value="Sensor-like_sf"/>
</dbReference>
<evidence type="ECO:0000256" key="2">
    <source>
        <dbReference type="ARBA" id="ARBA00012528"/>
    </source>
</evidence>
<reference evidence="10" key="2">
    <citation type="submission" date="2021-04" db="EMBL/GenBank/DDBJ databases">
        <authorList>
            <person name="Gilroy R."/>
        </authorList>
    </citation>
    <scope>NUCLEOTIDE SEQUENCE</scope>
    <source>
        <strain evidence="10">9264</strain>
    </source>
</reference>
<evidence type="ECO:0000256" key="4">
    <source>
        <dbReference type="ARBA" id="ARBA00022692"/>
    </source>
</evidence>
<evidence type="ECO:0000313" key="11">
    <source>
        <dbReference type="Proteomes" id="UP000823889"/>
    </source>
</evidence>
<sequence>MASLIKIDLRLLIILLSLSSMFLTVTYIIYGGYNLERELLLQQALESKRAYAMKQAETLSDLFSNLQQQLAYGAREIEKHISDPNAAQSESTRLLEQNNSFNSVLFANHEGIIQASAPQDAGLDQLRLQSSGTIEALNQRKPIISDPYLGTTGRLIIMVSEPIYSGNLYRGFLGGTIYLRDINSLAKTLGTHFYRDGSYSYVVDDNGKIVYHPDKDRVGEQVNPTLLAEHLNNNDNTPARYMNGEQDLLMGHATVAPVNWHVIVERPTDFVLAELNQLIKKMLATAIPFLFVLLALIGYFATLIATPLHSLATAAEGLENPDSMQKIEGVRSWYFEARQIKHTMLRGLLLLNKKLGHLEKDRLTDPLTGLQNRRGMQLVVNDWLETEQQFAVIMCDIDHFKEINDNFGHNVGDIVLQYLAAHLERASRSTDIVCRIGGEEFLMLLPETPLSLALTIAERLRADLAALNSPTGSPITISAGVASWNRTTTSFEALLESADQALYQAKRNGRNRVETLQSAPPA</sequence>
<comment type="caution">
    <text evidence="10">The sequence shown here is derived from an EMBL/GenBank/DDBJ whole genome shotgun (WGS) entry which is preliminary data.</text>
</comment>
<evidence type="ECO:0000256" key="6">
    <source>
        <dbReference type="ARBA" id="ARBA00023136"/>
    </source>
</evidence>
<feature type="domain" description="GGDEF" evidence="9">
    <location>
        <begin position="388"/>
        <end position="518"/>
    </location>
</feature>
<dbReference type="CDD" id="cd01949">
    <property type="entry name" value="GGDEF"/>
    <property type="match status" value="1"/>
</dbReference>
<dbReference type="FunFam" id="3.30.70.270:FF:000001">
    <property type="entry name" value="Diguanylate cyclase domain protein"/>
    <property type="match status" value="1"/>
</dbReference>
<evidence type="ECO:0000256" key="7">
    <source>
        <dbReference type="ARBA" id="ARBA00034247"/>
    </source>
</evidence>
<evidence type="ECO:0000256" key="5">
    <source>
        <dbReference type="ARBA" id="ARBA00022989"/>
    </source>
</evidence>
<evidence type="ECO:0000313" key="10">
    <source>
        <dbReference type="EMBL" id="HJD45150.1"/>
    </source>
</evidence>
<organism evidence="10 11">
    <name type="scientific">Candidatus Paenalcaligenes intestinipullorum</name>
    <dbReference type="NCBI Taxonomy" id="2838718"/>
    <lineage>
        <taxon>Bacteria</taxon>
        <taxon>Pseudomonadati</taxon>
        <taxon>Pseudomonadota</taxon>
        <taxon>Betaproteobacteria</taxon>
        <taxon>Burkholderiales</taxon>
        <taxon>Alcaligenaceae</taxon>
        <taxon>Paenalcaligenes</taxon>
    </lineage>
</organism>
<dbReference type="GO" id="GO:0005886">
    <property type="term" value="C:plasma membrane"/>
    <property type="evidence" value="ECO:0007669"/>
    <property type="project" value="UniProtKB-SubCell"/>
</dbReference>
<name>A0A9D2U9T4_9BURK</name>
<feature type="transmembrane region" description="Helical" evidence="8">
    <location>
        <begin position="12"/>
        <end position="33"/>
    </location>
</feature>
<keyword evidence="4 8" id="KW-0812">Transmembrane</keyword>
<gene>
    <name evidence="10" type="ORF">H9906_09030</name>
</gene>
<dbReference type="Proteomes" id="UP000823889">
    <property type="component" value="Unassembled WGS sequence"/>
</dbReference>
<dbReference type="InterPro" id="IPR050469">
    <property type="entry name" value="Diguanylate_Cyclase"/>
</dbReference>
<dbReference type="Pfam" id="PF00990">
    <property type="entry name" value="GGDEF"/>
    <property type="match status" value="1"/>
</dbReference>
<evidence type="ECO:0000256" key="8">
    <source>
        <dbReference type="SAM" id="Phobius"/>
    </source>
</evidence>
<dbReference type="InterPro" id="IPR033479">
    <property type="entry name" value="dCache_1"/>
</dbReference>